<feature type="transmembrane region" description="Helical" evidence="9">
    <location>
        <begin position="292"/>
        <end position="317"/>
    </location>
</feature>
<dbReference type="GO" id="GO:0046872">
    <property type="term" value="F:metal ion binding"/>
    <property type="evidence" value="ECO:0007669"/>
    <property type="project" value="UniProtKB-KW"/>
</dbReference>
<comment type="subunit">
    <text evidence="9">Homodimer.</text>
</comment>
<dbReference type="InterPro" id="IPR006668">
    <property type="entry name" value="Mg_transptr_MgtE_intracell_dom"/>
</dbReference>
<dbReference type="Gene3D" id="1.10.357.20">
    <property type="entry name" value="SLC41 divalent cation transporters, integral membrane domain"/>
    <property type="match status" value="1"/>
</dbReference>
<dbReference type="Gene3D" id="3.10.580.10">
    <property type="entry name" value="CBS-domain"/>
    <property type="match status" value="1"/>
</dbReference>
<feature type="domain" description="CBS" evidence="10">
    <location>
        <begin position="205"/>
        <end position="261"/>
    </location>
</feature>
<evidence type="ECO:0000256" key="6">
    <source>
        <dbReference type="ARBA" id="ARBA00022989"/>
    </source>
</evidence>
<comment type="similarity">
    <text evidence="2 9">Belongs to the SLC41A transporter family.</text>
</comment>
<dbReference type="CDD" id="cd04606">
    <property type="entry name" value="CBS_pair_Mg_transporter"/>
    <property type="match status" value="1"/>
</dbReference>
<dbReference type="GO" id="GO:0015095">
    <property type="term" value="F:magnesium ion transmembrane transporter activity"/>
    <property type="evidence" value="ECO:0007669"/>
    <property type="project" value="UniProtKB-UniRule"/>
</dbReference>
<reference evidence="11 12" key="1">
    <citation type="journal article" date="2013" name="Genome Announc.">
        <title>Genome Sequence of Mycoplasma columbinum Strain SF7.</title>
        <authorList>
            <person name="Guo Z."/>
            <person name="Xu X."/>
            <person name="Zheng Q."/>
            <person name="Li T."/>
            <person name="Kuang S."/>
            <person name="Zhang Z."/>
            <person name="Chen Y."/>
            <person name="Lu X."/>
            <person name="Zhou R."/>
            <person name="Bi D."/>
            <person name="Jin H."/>
        </authorList>
    </citation>
    <scope>NUCLEOTIDE SEQUENCE [LARGE SCALE GENOMIC DNA]</scope>
    <source>
        <strain evidence="11 12">SF7</strain>
    </source>
</reference>
<protein>
    <recommendedName>
        <fullName evidence="9">Magnesium transporter MgtE</fullName>
    </recommendedName>
</protein>
<feature type="transmembrane region" description="Helical" evidence="9">
    <location>
        <begin position="376"/>
        <end position="396"/>
    </location>
</feature>
<evidence type="ECO:0000256" key="1">
    <source>
        <dbReference type="ARBA" id="ARBA00004141"/>
    </source>
</evidence>
<feature type="transmembrane region" description="Helical" evidence="9">
    <location>
        <begin position="329"/>
        <end position="348"/>
    </location>
</feature>
<evidence type="ECO:0000259" key="10">
    <source>
        <dbReference type="PROSITE" id="PS51371"/>
    </source>
</evidence>
<dbReference type="SUPFAM" id="SSF161093">
    <property type="entry name" value="MgtE membrane domain-like"/>
    <property type="match status" value="1"/>
</dbReference>
<keyword evidence="5 9" id="KW-0460">Magnesium</keyword>
<dbReference type="SUPFAM" id="SSF54631">
    <property type="entry name" value="CBS-domain pair"/>
    <property type="match status" value="1"/>
</dbReference>
<dbReference type="NCBIfam" id="TIGR00400">
    <property type="entry name" value="mgtE"/>
    <property type="match status" value="1"/>
</dbReference>
<gene>
    <name evidence="11" type="ORF">MCSF7_01326</name>
</gene>
<evidence type="ECO:0000256" key="8">
    <source>
        <dbReference type="PROSITE-ProRule" id="PRU00703"/>
    </source>
</evidence>
<keyword evidence="8" id="KW-0129">CBS domain</keyword>
<comment type="function">
    <text evidence="9">Acts as a magnesium transporter.</text>
</comment>
<dbReference type="GO" id="GO:0005886">
    <property type="term" value="C:plasma membrane"/>
    <property type="evidence" value="ECO:0007669"/>
    <property type="project" value="UniProtKB-SubCell"/>
</dbReference>
<keyword evidence="3 9" id="KW-0813">Transport</keyword>
<dbReference type="STRING" id="1037410.MCSF7_01326"/>
<dbReference type="Pfam" id="PF00571">
    <property type="entry name" value="CBS"/>
    <property type="match status" value="2"/>
</dbReference>
<dbReference type="PANTHER" id="PTHR43773">
    <property type="entry name" value="MAGNESIUM TRANSPORTER MGTE"/>
    <property type="match status" value="1"/>
</dbReference>
<dbReference type="SMART" id="SM00924">
    <property type="entry name" value="MgtE_N"/>
    <property type="match status" value="1"/>
</dbReference>
<dbReference type="PANTHER" id="PTHR43773:SF1">
    <property type="entry name" value="MAGNESIUM TRANSPORTER MGTE"/>
    <property type="match status" value="1"/>
</dbReference>
<accession>F9UK54</accession>
<proteinExistence type="inferred from homology"/>
<keyword evidence="9" id="KW-0479">Metal-binding</keyword>
<dbReference type="InterPro" id="IPR046342">
    <property type="entry name" value="CBS_dom_sf"/>
</dbReference>
<evidence type="ECO:0000256" key="4">
    <source>
        <dbReference type="ARBA" id="ARBA00022692"/>
    </source>
</evidence>
<dbReference type="PROSITE" id="PS51371">
    <property type="entry name" value="CBS"/>
    <property type="match status" value="2"/>
</dbReference>
<dbReference type="Pfam" id="PF03448">
    <property type="entry name" value="MgtE_N"/>
    <property type="match status" value="1"/>
</dbReference>
<organism evidence="11 12">
    <name type="scientific">Mycoplasmopsis columbina SF7</name>
    <dbReference type="NCBI Taxonomy" id="1037410"/>
    <lineage>
        <taxon>Bacteria</taxon>
        <taxon>Bacillati</taxon>
        <taxon>Mycoplasmatota</taxon>
        <taxon>Mycoplasmoidales</taxon>
        <taxon>Metamycoplasmataceae</taxon>
        <taxon>Mycoplasmopsis</taxon>
    </lineage>
</organism>
<dbReference type="InterPro" id="IPR038076">
    <property type="entry name" value="MgtE_N_sf"/>
</dbReference>
<dbReference type="RefSeq" id="WP_006608672.1">
    <property type="nucleotide sequence ID" value="NZ_AFXA01000011.1"/>
</dbReference>
<evidence type="ECO:0000256" key="2">
    <source>
        <dbReference type="ARBA" id="ARBA00009749"/>
    </source>
</evidence>
<dbReference type="InterPro" id="IPR006669">
    <property type="entry name" value="MgtE_transporter"/>
</dbReference>
<evidence type="ECO:0000256" key="9">
    <source>
        <dbReference type="RuleBase" id="RU362011"/>
    </source>
</evidence>
<keyword evidence="7 9" id="KW-0472">Membrane</keyword>
<evidence type="ECO:0000256" key="7">
    <source>
        <dbReference type="ARBA" id="ARBA00023136"/>
    </source>
</evidence>
<comment type="subcellular location">
    <subcellularLocation>
        <location evidence="9">Cell membrane</location>
        <topology evidence="9">Multi-pass membrane protein</topology>
    </subcellularLocation>
    <subcellularLocation>
        <location evidence="1">Membrane</location>
        <topology evidence="1">Multi-pass membrane protein</topology>
    </subcellularLocation>
</comment>
<dbReference type="InterPro" id="IPR036739">
    <property type="entry name" value="SLC41_membr_dom_sf"/>
</dbReference>
<dbReference type="SUPFAM" id="SSF158791">
    <property type="entry name" value="MgtE N-terminal domain-like"/>
    <property type="match status" value="1"/>
</dbReference>
<keyword evidence="4 9" id="KW-0812">Transmembrane</keyword>
<dbReference type="Proteomes" id="UP000004978">
    <property type="component" value="Unassembled WGS sequence"/>
</dbReference>
<dbReference type="eggNOG" id="COG2239">
    <property type="taxonomic scope" value="Bacteria"/>
</dbReference>
<keyword evidence="9" id="KW-1003">Cell membrane</keyword>
<evidence type="ECO:0000256" key="3">
    <source>
        <dbReference type="ARBA" id="ARBA00022448"/>
    </source>
</evidence>
<dbReference type="Pfam" id="PF01769">
    <property type="entry name" value="MgtE"/>
    <property type="match status" value="1"/>
</dbReference>
<dbReference type="InterPro" id="IPR000644">
    <property type="entry name" value="CBS_dom"/>
</dbReference>
<keyword evidence="12" id="KW-1185">Reference proteome</keyword>
<keyword evidence="6 9" id="KW-1133">Transmembrane helix</keyword>
<dbReference type="Gene3D" id="1.25.60.10">
    <property type="entry name" value="MgtE N-terminal domain-like"/>
    <property type="match status" value="1"/>
</dbReference>
<dbReference type="InterPro" id="IPR006667">
    <property type="entry name" value="SLC41_membr_dom"/>
</dbReference>
<feature type="domain" description="CBS" evidence="10">
    <location>
        <begin position="140"/>
        <end position="204"/>
    </location>
</feature>
<feature type="transmembrane region" description="Helical" evidence="9">
    <location>
        <begin position="458"/>
        <end position="479"/>
    </location>
</feature>
<dbReference type="EMBL" id="AFXA01000011">
    <property type="protein sequence ID" value="EGV00059.1"/>
    <property type="molecule type" value="Genomic_DNA"/>
</dbReference>
<comment type="caution">
    <text evidence="11">The sequence shown here is derived from an EMBL/GenBank/DDBJ whole genome shotgun (WGS) entry which is preliminary data.</text>
</comment>
<dbReference type="AlphaFoldDB" id="F9UK54"/>
<name>F9UK54_9BACT</name>
<evidence type="ECO:0000256" key="5">
    <source>
        <dbReference type="ARBA" id="ARBA00022842"/>
    </source>
</evidence>
<sequence length="482" mass="54713">MNEQSSEHILLDQIKEIVKRKDISKARDLIDEITNAEIAEVINELSLEEQLTFLRMLKTADAAELFSYLDEEIQKELAQSFSEEWGMKLLQNLQSDELADILDELPSNVTSKILAYTPANKREDLNKLLRYQDDEVGSIMSIDISSINNEYTCEQALNKIRRDYNKKGAELVHYYYVVDNTNKLLGVLTLEEIIFSNPETKIDELYSPVASVEANDKKEYAAQIFSDHDMSVLPVTNKEKRLIGMVTSDEVIDVINEENTEDLYKIAGITTSENDEWDYLKTPWYKLVKNRILWIVITLIFATVFQIFINIILSLSLKNQTPVENITEFIAFASLIPVIIMITNNSSIQANVTITRAINLQEIDQSTYKKVIFKEIITGLILGFIVGLINFARLAIYYSANGDLLVKNNHIQVTNIIILMIISSIALFLIVFIGTFLGTLIPIIFAKKHKDPSSISTVLISNIINIIAALLMFSAIIVLKIQ</sequence>
<feature type="transmembrane region" description="Helical" evidence="9">
    <location>
        <begin position="416"/>
        <end position="446"/>
    </location>
</feature>
<dbReference type="SMART" id="SM00116">
    <property type="entry name" value="CBS"/>
    <property type="match status" value="2"/>
</dbReference>
<evidence type="ECO:0000313" key="11">
    <source>
        <dbReference type="EMBL" id="EGV00059.1"/>
    </source>
</evidence>
<evidence type="ECO:0000313" key="12">
    <source>
        <dbReference type="Proteomes" id="UP000004978"/>
    </source>
</evidence>